<dbReference type="PROSITE" id="PS51476">
    <property type="entry name" value="PROTEASOME_BETA_2"/>
    <property type="match status" value="1"/>
</dbReference>
<keyword evidence="2 6" id="KW-0647">Proteasome</keyword>
<comment type="similarity">
    <text evidence="6">Belongs to the peptidase T1B family.</text>
</comment>
<dbReference type="GO" id="GO:0005634">
    <property type="term" value="C:nucleus"/>
    <property type="evidence" value="ECO:0007669"/>
    <property type="project" value="UniProtKB-SubCell"/>
</dbReference>
<keyword evidence="8" id="KW-1185">Reference proteome</keyword>
<dbReference type="InterPro" id="IPR035206">
    <property type="entry name" value="Proteasome_beta2"/>
</dbReference>
<dbReference type="PANTHER" id="PTHR32194:SF2">
    <property type="entry name" value="PROTEASOME SUBUNIT BETA TYPE-1"/>
    <property type="match status" value="1"/>
</dbReference>
<dbReference type="InterPro" id="IPR029055">
    <property type="entry name" value="Ntn_hydrolases_N"/>
</dbReference>
<dbReference type="Proteomes" id="UP000249218">
    <property type="component" value="Unassembled WGS sequence"/>
</dbReference>
<dbReference type="InterPro" id="IPR001353">
    <property type="entry name" value="Proteasome_sua/b"/>
</dbReference>
<dbReference type="EMBL" id="KZ150214">
    <property type="protein sequence ID" value="PZC72143.1"/>
    <property type="molecule type" value="Genomic_DNA"/>
</dbReference>
<dbReference type="Pfam" id="PF00227">
    <property type="entry name" value="Proteasome"/>
    <property type="match status" value="1"/>
</dbReference>
<evidence type="ECO:0000256" key="5">
    <source>
        <dbReference type="ARBA" id="ARBA00026071"/>
    </source>
</evidence>
<comment type="subcellular location">
    <subcellularLocation>
        <location evidence="6">Cytoplasm</location>
    </subcellularLocation>
    <subcellularLocation>
        <location evidence="6">Nucleus</location>
    </subcellularLocation>
</comment>
<protein>
    <recommendedName>
        <fullName evidence="6">Proteasome subunit beta</fullName>
    </recommendedName>
</protein>
<comment type="subunit">
    <text evidence="5">The 26S proteasome consists of a 20S proteasome core and two 19S regulatory subunits. The 20S proteasome core is composed of 28 subunits that are arranged in four stacked rings, resulting in a barrel-shaped structure. The two end rings are each formed by seven alpha subunits, and the two central rings are each formed by seven beta subunits. The catalytic chamber with the active sites is on the inside of the barrel.</text>
</comment>
<dbReference type="OMA" id="GPELTYI"/>
<name>A0A2W1BKD8_HELAM</name>
<dbReference type="PROSITE" id="PS00854">
    <property type="entry name" value="PROTEASOME_BETA_1"/>
    <property type="match status" value="1"/>
</dbReference>
<dbReference type="InterPro" id="IPR023333">
    <property type="entry name" value="Proteasome_suB-type"/>
</dbReference>
<evidence type="ECO:0000256" key="3">
    <source>
        <dbReference type="ARBA" id="ARBA00023242"/>
    </source>
</evidence>
<accession>A0A2W1BKD8</accession>
<dbReference type="GO" id="GO:0005737">
    <property type="term" value="C:cytoplasm"/>
    <property type="evidence" value="ECO:0007669"/>
    <property type="project" value="UniProtKB-SubCell"/>
</dbReference>
<evidence type="ECO:0000256" key="4">
    <source>
        <dbReference type="ARBA" id="ARBA00024953"/>
    </source>
</evidence>
<keyword evidence="3 6" id="KW-0539">Nucleus</keyword>
<evidence type="ECO:0000313" key="8">
    <source>
        <dbReference type="Proteomes" id="UP000249218"/>
    </source>
</evidence>
<comment type="subunit">
    <text evidence="6">Component of the proteasome complex.</text>
</comment>
<gene>
    <name evidence="7" type="primary">HaOG211821</name>
    <name evidence="7" type="ORF">B5X24_HaOG211821</name>
</gene>
<evidence type="ECO:0000256" key="6">
    <source>
        <dbReference type="RuleBase" id="RU004203"/>
    </source>
</evidence>
<organism evidence="7 8">
    <name type="scientific">Helicoverpa armigera</name>
    <name type="common">Cotton bollworm</name>
    <name type="synonym">Heliothis armigera</name>
    <dbReference type="NCBI Taxonomy" id="29058"/>
    <lineage>
        <taxon>Eukaryota</taxon>
        <taxon>Metazoa</taxon>
        <taxon>Ecdysozoa</taxon>
        <taxon>Arthropoda</taxon>
        <taxon>Hexapoda</taxon>
        <taxon>Insecta</taxon>
        <taxon>Pterygota</taxon>
        <taxon>Neoptera</taxon>
        <taxon>Endopterygota</taxon>
        <taxon>Lepidoptera</taxon>
        <taxon>Glossata</taxon>
        <taxon>Ditrysia</taxon>
        <taxon>Noctuoidea</taxon>
        <taxon>Noctuidae</taxon>
        <taxon>Heliothinae</taxon>
        <taxon>Helicoverpa</taxon>
    </lineage>
</organism>
<evidence type="ECO:0000256" key="1">
    <source>
        <dbReference type="ARBA" id="ARBA00022490"/>
    </source>
</evidence>
<dbReference type="CDD" id="cd03758">
    <property type="entry name" value="proteasome_beta_type_2"/>
    <property type="match status" value="1"/>
</dbReference>
<sequence length="211" mass="23531">MMPNSSLYFQCLMGMQCKDFAIIAADQTNTQSIIVMKHDENKLYHMSNDLVMGAIGDPGDRVQFAQFVAKNVQLYKMRNGYQLTAAAAVHFTRKTLMEALKGGNPSMVNLLLAGYDEIEGGQLYSVDFLASSVRVPFGVHGFGGLLSLGIIDRNHKPELKEFEAYEIIKQCVHEVHTRLFVSLPNFLVKVINKDGIKDMPIITPATYITKP</sequence>
<proteinExistence type="inferred from homology"/>
<evidence type="ECO:0000313" key="7">
    <source>
        <dbReference type="EMBL" id="PZC72143.1"/>
    </source>
</evidence>
<reference evidence="7 8" key="1">
    <citation type="journal article" date="2017" name="BMC Biol.">
        <title>Genomic innovations, transcriptional plasticity and gene loss underlying the evolution and divergence of two highly polyphagous and invasive Helicoverpa pest species.</title>
        <authorList>
            <person name="Pearce S.L."/>
            <person name="Clarke D.F."/>
            <person name="East P.D."/>
            <person name="Elfekih S."/>
            <person name="Gordon K.H."/>
            <person name="Jermiin L.S."/>
            <person name="McGaughran A."/>
            <person name="Oakeshott J.G."/>
            <person name="Papanikolaou A."/>
            <person name="Perera O.P."/>
            <person name="Rane R.V."/>
            <person name="Richards S."/>
            <person name="Tay W.T."/>
            <person name="Walsh T.K."/>
            <person name="Anderson A."/>
            <person name="Anderson C.J."/>
            <person name="Asgari S."/>
            <person name="Board P.G."/>
            <person name="Bretschneider A."/>
            <person name="Campbell P.M."/>
            <person name="Chertemps T."/>
            <person name="Christeller J.T."/>
            <person name="Coppin C.W."/>
            <person name="Downes S.J."/>
            <person name="Duan G."/>
            <person name="Farnsworth C.A."/>
            <person name="Good R.T."/>
            <person name="Han L.B."/>
            <person name="Han Y.C."/>
            <person name="Hatje K."/>
            <person name="Horne I."/>
            <person name="Huang Y.P."/>
            <person name="Hughes D.S."/>
            <person name="Jacquin-Joly E."/>
            <person name="James W."/>
            <person name="Jhangiani S."/>
            <person name="Kollmar M."/>
            <person name="Kuwar S.S."/>
            <person name="Li S."/>
            <person name="Liu N.Y."/>
            <person name="Maibeche M.T."/>
            <person name="Miller J.R."/>
            <person name="Montagne N."/>
            <person name="Perry T."/>
            <person name="Qu J."/>
            <person name="Song S.V."/>
            <person name="Sutton G.G."/>
            <person name="Vogel H."/>
            <person name="Walenz B.P."/>
            <person name="Xu W."/>
            <person name="Zhang H.J."/>
            <person name="Zou Z."/>
            <person name="Batterham P."/>
            <person name="Edwards O.R."/>
            <person name="Feyereisen R."/>
            <person name="Gibbs R.A."/>
            <person name="Heckel D.G."/>
            <person name="McGrath A."/>
            <person name="Robin C."/>
            <person name="Scherer S.E."/>
            <person name="Worley K.C."/>
            <person name="Wu Y.D."/>
        </authorList>
    </citation>
    <scope>NUCLEOTIDE SEQUENCE [LARGE SCALE GENOMIC DNA]</scope>
    <source>
        <strain evidence="7">Harm_GR_Male_#8</strain>
        <tissue evidence="7">Whole organism</tissue>
    </source>
</reference>
<comment type="function">
    <text evidence="6">Component of the proteasome, a multicatalytic proteinase complex which is characterized by its ability to cleave peptides with Arg, Phe, Tyr, Leu, and Glu adjacent to the leaving group at neutral or slightly basic pH. The proteasome has an ATP-dependent proteolytic activity.</text>
</comment>
<dbReference type="OrthoDB" id="268428at2759"/>
<dbReference type="GO" id="GO:0005839">
    <property type="term" value="C:proteasome core complex"/>
    <property type="evidence" value="ECO:0007669"/>
    <property type="project" value="InterPro"/>
</dbReference>
<dbReference type="GO" id="GO:0010498">
    <property type="term" value="P:proteasomal protein catabolic process"/>
    <property type="evidence" value="ECO:0007669"/>
    <property type="project" value="InterPro"/>
</dbReference>
<dbReference type="AlphaFoldDB" id="A0A2W1BKD8"/>
<evidence type="ECO:0000256" key="2">
    <source>
        <dbReference type="ARBA" id="ARBA00022942"/>
    </source>
</evidence>
<dbReference type="Gene3D" id="3.60.20.10">
    <property type="entry name" value="Glutamine Phosphoribosylpyrophosphate, subunit 1, domain 1"/>
    <property type="match status" value="1"/>
</dbReference>
<dbReference type="PANTHER" id="PTHR32194">
    <property type="entry name" value="METALLOPROTEASE TLDD"/>
    <property type="match status" value="1"/>
</dbReference>
<dbReference type="SUPFAM" id="SSF56235">
    <property type="entry name" value="N-terminal nucleophile aminohydrolases (Ntn hydrolases)"/>
    <property type="match status" value="1"/>
</dbReference>
<comment type="function">
    <text evidence="4">Non-catalytic component of the proteasome, a multicatalytic proteinase complex which is characterized by its ability to cleave peptides with Arg, Phe, Tyr, Leu, and Glu adjacent to the leaving group at neutral or slightly basic pH. The proteasome has an ATP-dependent proteolytic activity.</text>
</comment>
<keyword evidence="1 6" id="KW-0963">Cytoplasm</keyword>
<dbReference type="InterPro" id="IPR016050">
    <property type="entry name" value="Proteasome_bsu_CS"/>
</dbReference>